<evidence type="ECO:0000256" key="2">
    <source>
        <dbReference type="ARBA" id="ARBA00009415"/>
    </source>
</evidence>
<evidence type="ECO:0000256" key="6">
    <source>
        <dbReference type="SAM" id="MobiDB-lite"/>
    </source>
</evidence>
<dbReference type="GO" id="GO:0005794">
    <property type="term" value="C:Golgi apparatus"/>
    <property type="evidence" value="ECO:0007669"/>
    <property type="project" value="TreeGrafter"/>
</dbReference>
<sequence length="221" mass="22719">MSGLPASLRFGPPGARPGGAAAAQRAAPAGGASGKRRDEAPLDDAAAWRAECERAAPQLTIAVPADAGADSRDWRPLLERALAALGSLQAAAPAAQAASTASAGRLTSQLEALAAGEAAAGTQLAGLRAEHKAAQEAVTVLQREVDARQDYVGQLQAELAFLNKDLEERQRELAEQGESMSDTRPVARLAAACQALRGELAQMQLRCGVLQATLLSPAIAK</sequence>
<evidence type="ECO:0000313" key="7">
    <source>
        <dbReference type="EMBL" id="KAI7845673.1"/>
    </source>
</evidence>
<keyword evidence="4" id="KW-0966">Cell projection</keyword>
<evidence type="ECO:0000256" key="4">
    <source>
        <dbReference type="ARBA" id="ARBA00023273"/>
    </source>
</evidence>
<dbReference type="GO" id="GO:0005815">
    <property type="term" value="C:microtubule organizing center"/>
    <property type="evidence" value="ECO:0007669"/>
    <property type="project" value="TreeGrafter"/>
</dbReference>
<comment type="similarity">
    <text evidence="2">Belongs to the IFT57 family.</text>
</comment>
<evidence type="ECO:0000256" key="1">
    <source>
        <dbReference type="ARBA" id="ARBA00004138"/>
    </source>
</evidence>
<evidence type="ECO:0000256" key="5">
    <source>
        <dbReference type="SAM" id="Coils"/>
    </source>
</evidence>
<protein>
    <submittedName>
        <fullName evidence="7">Uncharacterized protein</fullName>
    </submittedName>
</protein>
<gene>
    <name evidence="7" type="ORF">COHA_000787</name>
</gene>
<dbReference type="EMBL" id="JADXDR010000014">
    <property type="protein sequence ID" value="KAI7845673.1"/>
    <property type="molecule type" value="Genomic_DNA"/>
</dbReference>
<dbReference type="PANTHER" id="PTHR16011:SF0">
    <property type="entry name" value="INTRAFLAGELLAR TRANSPORT PROTEIN 57 HOMOLOG"/>
    <property type="match status" value="1"/>
</dbReference>
<dbReference type="GO" id="GO:0030992">
    <property type="term" value="C:intraciliary transport particle B"/>
    <property type="evidence" value="ECO:0007669"/>
    <property type="project" value="TreeGrafter"/>
</dbReference>
<dbReference type="InterPro" id="IPR019530">
    <property type="entry name" value="Intra-flagellar_transport_57"/>
</dbReference>
<comment type="subcellular location">
    <subcellularLocation>
        <location evidence="1">Cell projection</location>
        <location evidence="1">Cilium</location>
    </subcellularLocation>
</comment>
<feature type="coiled-coil region" evidence="5">
    <location>
        <begin position="124"/>
        <end position="206"/>
    </location>
</feature>
<feature type="compositionally biased region" description="Low complexity" evidence="6">
    <location>
        <begin position="18"/>
        <end position="30"/>
    </location>
</feature>
<dbReference type="GO" id="GO:0042073">
    <property type="term" value="P:intraciliary transport"/>
    <property type="evidence" value="ECO:0007669"/>
    <property type="project" value="TreeGrafter"/>
</dbReference>
<keyword evidence="5" id="KW-0175">Coiled coil</keyword>
<reference evidence="7" key="1">
    <citation type="submission" date="2020-11" db="EMBL/GenBank/DDBJ databases">
        <title>Chlorella ohadii genome sequencing and assembly.</title>
        <authorList>
            <person name="Murik O."/>
            <person name="Treves H."/>
            <person name="Kedem I."/>
            <person name="Shotland Y."/>
            <person name="Kaplan A."/>
        </authorList>
    </citation>
    <scope>NUCLEOTIDE SEQUENCE</scope>
    <source>
        <strain evidence="7">1</strain>
    </source>
</reference>
<organism evidence="7 8">
    <name type="scientific">Chlorella ohadii</name>
    <dbReference type="NCBI Taxonomy" id="2649997"/>
    <lineage>
        <taxon>Eukaryota</taxon>
        <taxon>Viridiplantae</taxon>
        <taxon>Chlorophyta</taxon>
        <taxon>core chlorophytes</taxon>
        <taxon>Trebouxiophyceae</taxon>
        <taxon>Chlorellales</taxon>
        <taxon>Chlorellaceae</taxon>
        <taxon>Chlorella clade</taxon>
        <taxon>Chlorella</taxon>
    </lineage>
</organism>
<dbReference type="Proteomes" id="UP001205105">
    <property type="component" value="Unassembled WGS sequence"/>
</dbReference>
<keyword evidence="8" id="KW-1185">Reference proteome</keyword>
<dbReference type="AlphaFoldDB" id="A0AAD5H8S8"/>
<evidence type="ECO:0000256" key="3">
    <source>
        <dbReference type="ARBA" id="ARBA00023069"/>
    </source>
</evidence>
<keyword evidence="3" id="KW-0969">Cilium</keyword>
<dbReference type="PANTHER" id="PTHR16011">
    <property type="entry name" value="IFT57/HIPPI"/>
    <property type="match status" value="1"/>
</dbReference>
<proteinExistence type="inferred from homology"/>
<evidence type="ECO:0000313" key="8">
    <source>
        <dbReference type="Proteomes" id="UP001205105"/>
    </source>
</evidence>
<feature type="region of interest" description="Disordered" evidence="6">
    <location>
        <begin position="1"/>
        <end position="46"/>
    </location>
</feature>
<dbReference type="GO" id="GO:0005929">
    <property type="term" value="C:cilium"/>
    <property type="evidence" value="ECO:0007669"/>
    <property type="project" value="UniProtKB-SubCell"/>
</dbReference>
<dbReference type="GO" id="GO:1905515">
    <property type="term" value="P:non-motile cilium assembly"/>
    <property type="evidence" value="ECO:0007669"/>
    <property type="project" value="TreeGrafter"/>
</dbReference>
<name>A0AAD5H8S8_9CHLO</name>
<accession>A0AAD5H8S8</accession>
<dbReference type="Pfam" id="PF10498">
    <property type="entry name" value="IFT57"/>
    <property type="match status" value="1"/>
</dbReference>
<comment type="caution">
    <text evidence="7">The sequence shown here is derived from an EMBL/GenBank/DDBJ whole genome shotgun (WGS) entry which is preliminary data.</text>
</comment>